<comment type="caution">
    <text evidence="2">The sequence shown here is derived from an EMBL/GenBank/DDBJ whole genome shotgun (WGS) entry which is preliminary data.</text>
</comment>
<feature type="compositionally biased region" description="Polar residues" evidence="1">
    <location>
        <begin position="16"/>
        <end position="28"/>
    </location>
</feature>
<name>A0A4Q1BQZ1_TREME</name>
<dbReference type="Proteomes" id="UP000289152">
    <property type="component" value="Unassembled WGS sequence"/>
</dbReference>
<sequence>MHQPGPHEEIRTLQVQGSTSLLEHTQNVADDPIGAEGAESGPVISQLPSSTAEAQISTEMLGDTQFTTSGTVEDSTEAGVQKSVDNTVDSSGAENNTTETQPIASTSHLSHSEARQPGSSHVPANQSETPSTLTGQLHPSQPADFQSELESSQASTIIFVPNLTIHVHATHLLVQGWNTYVLDKQKIDRLTASSLGSSMTHLHNQILTEEGNSQQVKEAIGELTKCISQSYKYMYDWPNPTPKAFGGLRTRIKKKDAWKKVQEVWGGIMTTRETMTLCDDQLSVMPGTNHCQWLRLELVLTLEGR</sequence>
<dbReference type="EMBL" id="SDIL01000019">
    <property type="protein sequence ID" value="RXK40375.1"/>
    <property type="molecule type" value="Genomic_DNA"/>
</dbReference>
<feature type="region of interest" description="Disordered" evidence="1">
    <location>
        <begin position="16"/>
        <end position="149"/>
    </location>
</feature>
<feature type="compositionally biased region" description="Polar residues" evidence="1">
    <location>
        <begin position="46"/>
        <end position="73"/>
    </location>
</feature>
<gene>
    <name evidence="2" type="ORF">M231_02358</name>
</gene>
<organism evidence="2 3">
    <name type="scientific">Tremella mesenterica</name>
    <name type="common">Jelly fungus</name>
    <dbReference type="NCBI Taxonomy" id="5217"/>
    <lineage>
        <taxon>Eukaryota</taxon>
        <taxon>Fungi</taxon>
        <taxon>Dikarya</taxon>
        <taxon>Basidiomycota</taxon>
        <taxon>Agaricomycotina</taxon>
        <taxon>Tremellomycetes</taxon>
        <taxon>Tremellales</taxon>
        <taxon>Tremellaceae</taxon>
        <taxon>Tremella</taxon>
    </lineage>
</organism>
<dbReference type="VEuPathDB" id="FungiDB:TREMEDRAFT_64474"/>
<feature type="compositionally biased region" description="Polar residues" evidence="1">
    <location>
        <begin position="117"/>
        <end position="139"/>
    </location>
</feature>
<evidence type="ECO:0000256" key="1">
    <source>
        <dbReference type="SAM" id="MobiDB-lite"/>
    </source>
</evidence>
<accession>A0A4Q1BQZ1</accession>
<proteinExistence type="predicted"/>
<feature type="compositionally biased region" description="Polar residues" evidence="1">
    <location>
        <begin position="83"/>
        <end position="109"/>
    </location>
</feature>
<dbReference type="AlphaFoldDB" id="A0A4Q1BQZ1"/>
<evidence type="ECO:0000313" key="2">
    <source>
        <dbReference type="EMBL" id="RXK40375.1"/>
    </source>
</evidence>
<dbReference type="InParanoid" id="A0A4Q1BQZ1"/>
<protein>
    <submittedName>
        <fullName evidence="2">Uncharacterized protein</fullName>
    </submittedName>
</protein>
<evidence type="ECO:0000313" key="3">
    <source>
        <dbReference type="Proteomes" id="UP000289152"/>
    </source>
</evidence>
<reference evidence="2 3" key="1">
    <citation type="submission" date="2016-06" db="EMBL/GenBank/DDBJ databases">
        <title>Evolution of pathogenesis and genome organization in the Tremellales.</title>
        <authorList>
            <person name="Cuomo C."/>
            <person name="Litvintseva A."/>
            <person name="Heitman J."/>
            <person name="Chen Y."/>
            <person name="Sun S."/>
            <person name="Springer D."/>
            <person name="Dromer F."/>
            <person name="Young S."/>
            <person name="Zeng Q."/>
            <person name="Chapman S."/>
            <person name="Gujja S."/>
            <person name="Saif S."/>
            <person name="Birren B."/>
        </authorList>
    </citation>
    <scope>NUCLEOTIDE SEQUENCE [LARGE SCALE GENOMIC DNA]</scope>
    <source>
        <strain evidence="2 3">ATCC 28783</strain>
    </source>
</reference>
<keyword evidence="3" id="KW-1185">Reference proteome</keyword>